<evidence type="ECO:0008006" key="11">
    <source>
        <dbReference type="Google" id="ProtNLM"/>
    </source>
</evidence>
<comment type="subcellular location">
    <subcellularLocation>
        <location evidence="1">Membrane</location>
        <topology evidence="1">Single-pass type I membrane protein</topology>
    </subcellularLocation>
</comment>
<dbReference type="Gene3D" id="3.30.200.20">
    <property type="entry name" value="Phosphorylase Kinase, domain 1"/>
    <property type="match status" value="1"/>
</dbReference>
<dbReference type="Proteomes" id="UP000479710">
    <property type="component" value="Unassembled WGS sequence"/>
</dbReference>
<reference evidence="9 10" key="1">
    <citation type="submission" date="2019-11" db="EMBL/GenBank/DDBJ databases">
        <title>Whole genome sequence of Oryza granulata.</title>
        <authorList>
            <person name="Li W."/>
        </authorList>
    </citation>
    <scope>NUCLEOTIDE SEQUENCE [LARGE SCALE GENOMIC DNA]</scope>
    <source>
        <strain evidence="10">cv. Menghai</strain>
        <tissue evidence="9">Leaf</tissue>
    </source>
</reference>
<keyword evidence="2" id="KW-0723">Serine/threonine-protein kinase</keyword>
<gene>
    <name evidence="9" type="ORF">E2562_007384</name>
</gene>
<protein>
    <recommendedName>
        <fullName evidence="11">Serine-threonine/tyrosine-protein kinase catalytic domain-containing protein</fullName>
    </recommendedName>
</protein>
<evidence type="ECO:0000256" key="6">
    <source>
        <dbReference type="ARBA" id="ARBA00023136"/>
    </source>
</evidence>
<keyword evidence="10" id="KW-1185">Reference proteome</keyword>
<dbReference type="GO" id="GO:0004674">
    <property type="term" value="F:protein serine/threonine kinase activity"/>
    <property type="evidence" value="ECO:0007669"/>
    <property type="project" value="UniProtKB-KW"/>
</dbReference>
<dbReference type="AlphaFoldDB" id="A0A6G1CZJ6"/>
<keyword evidence="4" id="KW-0732">Signal</keyword>
<comment type="caution">
    <text evidence="9">The sequence shown here is derived from an EMBL/GenBank/DDBJ whole genome shotgun (WGS) entry which is preliminary data.</text>
</comment>
<evidence type="ECO:0000256" key="5">
    <source>
        <dbReference type="ARBA" id="ARBA00022989"/>
    </source>
</evidence>
<evidence type="ECO:0000256" key="7">
    <source>
        <dbReference type="ARBA" id="ARBA00023180"/>
    </source>
</evidence>
<accession>A0A6G1CZJ6</accession>
<dbReference type="GO" id="GO:0016020">
    <property type="term" value="C:membrane"/>
    <property type="evidence" value="ECO:0007669"/>
    <property type="project" value="UniProtKB-SubCell"/>
</dbReference>
<keyword evidence="2" id="KW-0808">Transferase</keyword>
<keyword evidence="2" id="KW-0418">Kinase</keyword>
<dbReference type="OrthoDB" id="4062651at2759"/>
<evidence type="ECO:0000256" key="3">
    <source>
        <dbReference type="ARBA" id="ARBA00022692"/>
    </source>
</evidence>
<dbReference type="EMBL" id="SPHZ02000007">
    <property type="protein sequence ID" value="KAF0905596.1"/>
    <property type="molecule type" value="Genomic_DNA"/>
</dbReference>
<dbReference type="SUPFAM" id="SSF56112">
    <property type="entry name" value="Protein kinase-like (PK-like)"/>
    <property type="match status" value="1"/>
</dbReference>
<dbReference type="Gene3D" id="1.10.510.10">
    <property type="entry name" value="Transferase(Phosphotransferase) domain 1"/>
    <property type="match status" value="1"/>
</dbReference>
<evidence type="ECO:0000313" key="10">
    <source>
        <dbReference type="Proteomes" id="UP000479710"/>
    </source>
</evidence>
<name>A0A6G1CZJ6_9ORYZ</name>
<keyword evidence="7" id="KW-0325">Glycoprotein</keyword>
<evidence type="ECO:0000256" key="4">
    <source>
        <dbReference type="ARBA" id="ARBA00022729"/>
    </source>
</evidence>
<sequence length="216" mass="23743">MAWAFAKQYSFVLNLIPSGEVIATIISVVSFATLLVKGYRFAESCSVEVAAEIKATAHYTVVPDHVMSNATVEKFLWEMAYEKPIRFMPQQLAGFTRNYSARLGALPNGLTVAVKVGTIGRTHHINLVRLFGFYFDAAVRALVYEYMGNGALDAYLFDRSRAVADFGLAQLLNRADTHVPVSGVRGTPGYAAPETWMQSGVTEKCDVHSFARHATP</sequence>
<dbReference type="PANTHER" id="PTHR27009">
    <property type="entry name" value="RUST RESISTANCE KINASE LR10-RELATED"/>
    <property type="match status" value="1"/>
</dbReference>
<evidence type="ECO:0000313" key="9">
    <source>
        <dbReference type="EMBL" id="KAF0905596.1"/>
    </source>
</evidence>
<dbReference type="InterPro" id="IPR011009">
    <property type="entry name" value="Kinase-like_dom_sf"/>
</dbReference>
<keyword evidence="3 8" id="KW-0812">Transmembrane</keyword>
<evidence type="ECO:0000256" key="2">
    <source>
        <dbReference type="ARBA" id="ARBA00022527"/>
    </source>
</evidence>
<feature type="transmembrane region" description="Helical" evidence="8">
    <location>
        <begin position="12"/>
        <end position="36"/>
    </location>
</feature>
<organism evidence="9 10">
    <name type="scientific">Oryza meyeriana var. granulata</name>
    <dbReference type="NCBI Taxonomy" id="110450"/>
    <lineage>
        <taxon>Eukaryota</taxon>
        <taxon>Viridiplantae</taxon>
        <taxon>Streptophyta</taxon>
        <taxon>Embryophyta</taxon>
        <taxon>Tracheophyta</taxon>
        <taxon>Spermatophyta</taxon>
        <taxon>Magnoliopsida</taxon>
        <taxon>Liliopsida</taxon>
        <taxon>Poales</taxon>
        <taxon>Poaceae</taxon>
        <taxon>BOP clade</taxon>
        <taxon>Oryzoideae</taxon>
        <taxon>Oryzeae</taxon>
        <taxon>Oryzinae</taxon>
        <taxon>Oryza</taxon>
        <taxon>Oryza meyeriana</taxon>
    </lineage>
</organism>
<proteinExistence type="predicted"/>
<evidence type="ECO:0000256" key="8">
    <source>
        <dbReference type="SAM" id="Phobius"/>
    </source>
</evidence>
<keyword evidence="5 8" id="KW-1133">Transmembrane helix</keyword>
<evidence type="ECO:0000256" key="1">
    <source>
        <dbReference type="ARBA" id="ARBA00004479"/>
    </source>
</evidence>
<dbReference type="InterPro" id="IPR045874">
    <property type="entry name" value="LRK10/LRL21-25-like"/>
</dbReference>
<keyword evidence="6 8" id="KW-0472">Membrane</keyword>